<evidence type="ECO:0000256" key="1">
    <source>
        <dbReference type="ARBA" id="ARBA00010645"/>
    </source>
</evidence>
<dbReference type="InterPro" id="IPR016155">
    <property type="entry name" value="Mopterin_synth/thiamin_S_b"/>
</dbReference>
<dbReference type="SUPFAM" id="SSF54285">
    <property type="entry name" value="MoaD/ThiS"/>
    <property type="match status" value="1"/>
</dbReference>
<dbReference type="Pfam" id="PF03658">
    <property type="entry name" value="Ub-RnfH"/>
    <property type="match status" value="1"/>
</dbReference>
<evidence type="ECO:0000256" key="2">
    <source>
        <dbReference type="HAMAP-Rule" id="MF_00460"/>
    </source>
</evidence>
<dbReference type="PANTHER" id="PTHR37483">
    <property type="entry name" value="UPF0125 PROTEIN RATB"/>
    <property type="match status" value="1"/>
</dbReference>
<dbReference type="NCBIfam" id="NF002490">
    <property type="entry name" value="PRK01777.1"/>
    <property type="match status" value="1"/>
</dbReference>
<sequence length="116" mass="13006">MSAEQLLIEVVYALPDKQILLSLHVEESSTIEQAIVASGMIQQYPQIDLQVNKVGVWNKAAKLTDLVEDGDRIEIYRPLIADPKEVRKRRAEKAKQEGRADKVTGGRVNPLRGQKT</sequence>
<organism evidence="4 5">
    <name type="scientific">Thalassotalea litorea</name>
    <dbReference type="NCBI Taxonomy" id="2020715"/>
    <lineage>
        <taxon>Bacteria</taxon>
        <taxon>Pseudomonadati</taxon>
        <taxon>Pseudomonadota</taxon>
        <taxon>Gammaproteobacteria</taxon>
        <taxon>Alteromonadales</taxon>
        <taxon>Colwelliaceae</taxon>
        <taxon>Thalassotalea</taxon>
    </lineage>
</organism>
<dbReference type="OrthoDB" id="9796575at2"/>
<protein>
    <recommendedName>
        <fullName evidence="2">UPF0125 protein FE810_10275</fullName>
    </recommendedName>
</protein>
<evidence type="ECO:0000313" key="5">
    <source>
        <dbReference type="Proteomes" id="UP000307790"/>
    </source>
</evidence>
<dbReference type="HAMAP" id="MF_00460">
    <property type="entry name" value="UPF0125_RnfH"/>
    <property type="match status" value="1"/>
</dbReference>
<dbReference type="Gene3D" id="3.10.20.280">
    <property type="entry name" value="RnfH-like"/>
    <property type="match status" value="1"/>
</dbReference>
<accession>A0A5R9INM6</accession>
<reference evidence="4 5" key="1">
    <citation type="submission" date="2019-05" db="EMBL/GenBank/DDBJ databases">
        <title>Genome sequences of Thalassotalea litorea 1K03283.</title>
        <authorList>
            <person name="Zhang D."/>
        </authorList>
    </citation>
    <scope>NUCLEOTIDE SEQUENCE [LARGE SCALE GENOMIC DNA]</scope>
    <source>
        <strain evidence="4 5">MCCC 1K03283</strain>
    </source>
</reference>
<evidence type="ECO:0000256" key="3">
    <source>
        <dbReference type="SAM" id="MobiDB-lite"/>
    </source>
</evidence>
<comment type="caution">
    <text evidence="4">The sequence shown here is derived from an EMBL/GenBank/DDBJ whole genome shotgun (WGS) entry which is preliminary data.</text>
</comment>
<dbReference type="RefSeq" id="WP_138319972.1">
    <property type="nucleotide sequence ID" value="NZ_VCBC01000009.1"/>
</dbReference>
<dbReference type="PANTHER" id="PTHR37483:SF1">
    <property type="entry name" value="UPF0125 PROTEIN RATB"/>
    <property type="match status" value="1"/>
</dbReference>
<feature type="region of interest" description="Disordered" evidence="3">
    <location>
        <begin position="86"/>
        <end position="116"/>
    </location>
</feature>
<dbReference type="AlphaFoldDB" id="A0A5R9INM6"/>
<dbReference type="InterPro" id="IPR005346">
    <property type="entry name" value="RnfH"/>
</dbReference>
<comment type="similarity">
    <text evidence="1 2">Belongs to the UPF0125 (RnfH) family.</text>
</comment>
<evidence type="ECO:0000313" key="4">
    <source>
        <dbReference type="EMBL" id="TLU64836.1"/>
    </source>
</evidence>
<gene>
    <name evidence="4" type="ORF">FE810_10275</name>
</gene>
<keyword evidence="5" id="KW-1185">Reference proteome</keyword>
<feature type="compositionally biased region" description="Basic and acidic residues" evidence="3">
    <location>
        <begin position="93"/>
        <end position="104"/>
    </location>
</feature>
<dbReference type="Proteomes" id="UP000307790">
    <property type="component" value="Unassembled WGS sequence"/>
</dbReference>
<dbReference type="EMBL" id="VCBC01000009">
    <property type="protein sequence ID" value="TLU64836.1"/>
    <property type="molecule type" value="Genomic_DNA"/>
</dbReference>
<dbReference type="InterPro" id="IPR037021">
    <property type="entry name" value="RnfH_sf"/>
</dbReference>
<name>A0A5R9INM6_9GAMM</name>
<proteinExistence type="inferred from homology"/>